<feature type="transmembrane region" description="Helical" evidence="2">
    <location>
        <begin position="1027"/>
        <end position="1050"/>
    </location>
</feature>
<dbReference type="CDD" id="cd17352">
    <property type="entry name" value="MFS_MCT_SLC16"/>
    <property type="match status" value="1"/>
</dbReference>
<keyword evidence="2" id="KW-0812">Transmembrane</keyword>
<dbReference type="AlphaFoldDB" id="H2KQM8"/>
<dbReference type="PANTHER" id="PTHR11360">
    <property type="entry name" value="MONOCARBOXYLATE TRANSPORTER"/>
    <property type="match status" value="1"/>
</dbReference>
<feature type="transmembrane region" description="Helical" evidence="2">
    <location>
        <begin position="353"/>
        <end position="376"/>
    </location>
</feature>
<organism evidence="3 4">
    <name type="scientific">Clonorchis sinensis</name>
    <name type="common">Chinese liver fluke</name>
    <dbReference type="NCBI Taxonomy" id="79923"/>
    <lineage>
        <taxon>Eukaryota</taxon>
        <taxon>Metazoa</taxon>
        <taxon>Spiralia</taxon>
        <taxon>Lophotrochozoa</taxon>
        <taxon>Platyhelminthes</taxon>
        <taxon>Trematoda</taxon>
        <taxon>Digenea</taxon>
        <taxon>Opisthorchiida</taxon>
        <taxon>Opisthorchiata</taxon>
        <taxon>Opisthorchiidae</taxon>
        <taxon>Clonorchis</taxon>
    </lineage>
</organism>
<reference evidence="3" key="1">
    <citation type="journal article" date="2011" name="Genome Biol.">
        <title>The draft genome of the carcinogenic human liver fluke Clonorchis sinensis.</title>
        <authorList>
            <person name="Wang X."/>
            <person name="Chen W."/>
            <person name="Huang Y."/>
            <person name="Sun J."/>
            <person name="Men J."/>
            <person name="Liu H."/>
            <person name="Luo F."/>
            <person name="Guo L."/>
            <person name="Lv X."/>
            <person name="Deng C."/>
            <person name="Zhou C."/>
            <person name="Fan Y."/>
            <person name="Li X."/>
            <person name="Huang L."/>
            <person name="Hu Y."/>
            <person name="Liang C."/>
            <person name="Hu X."/>
            <person name="Xu J."/>
            <person name="Yu X."/>
        </authorList>
    </citation>
    <scope>NUCLEOTIDE SEQUENCE [LARGE SCALE GENOMIC DNA]</scope>
    <source>
        <strain evidence="3">Henan</strain>
    </source>
</reference>
<dbReference type="PANTHER" id="PTHR11360:SF260">
    <property type="entry name" value="MFS DOMAIN-CONTAINING PROTEIN"/>
    <property type="match status" value="1"/>
</dbReference>
<feature type="transmembrane region" description="Helical" evidence="2">
    <location>
        <begin position="388"/>
        <end position="409"/>
    </location>
</feature>
<dbReference type="Proteomes" id="UP000008909">
    <property type="component" value="Unassembled WGS sequence"/>
</dbReference>
<feature type="transmembrane region" description="Helical" evidence="2">
    <location>
        <begin position="415"/>
        <end position="435"/>
    </location>
</feature>
<keyword evidence="2" id="KW-1133">Transmembrane helix</keyword>
<sequence length="1090" mass="120854">MHQQEEGHYDSAKWVGSTCETCSQMAQAHTFIEQKEVQQRRTEGMVQTKVNGSRRSRTQGTAKVNRSLIDSRRQFKVIVVGLRMEPGQNFAFDNKSERNIKFGSTVSEFKDNLAHQDQKGNIMEPLRTHANRREAKNLTVSLPNAQMESTGLLNTGLHHLLPTVDLYSRVKQNHMRRTHSDGDIRQESVPISHSFSPPYSNFARYLPCLSTPTKSSTSSFASLSVSGSVLTSDSSFRLPISASQLSLPEPPDGGWGWVIVFAAFMVHMITEGVIVSFGIFIEDLAEEFEESMSATSWVGSFSYGIPALVTPVSSFFLNRFGCRVTCMLGALISALGCLAGCFTNSLLALVFTFGILSGLGSSLSMTAALVIVSLYFDDRRATATGLSIAGTGVGALVFAPAVEFFINIYTWRGTFMLMAGALLHIAICGALMRPVETNMERRLRQRLAWLEHFAKESGLPPLSKTADYIDSDVPGRIKLLRDSLLATNKSSGRAHAVVRIPNDVCSRPHMVTQEAYKPNLQTLPGYKKNEKLLPYSVSPNFCDDACRNNEQLEGHSAQINKQNGWIEKVVKLEPVPEYELIFPTVIRKTEHPRKSNYSYLPNSAEIPLKFSRKNDLVPHFNASSACKRGIFYSTFHISKCGISKHGNLTKSGSVPDFPYNEHKNFEKTSDGTTPVSEDDADEFVTFGDKNACLCSRMQSKEEKPLHSENTDLIRFQDSHLGFNRRPDVSQKGVALSDLTHMPTQPGGVEHKHCGRMDVFYRAPLLKAFGITRESLCRALSLPDLSQVHRIRRRSGSVCSSDSSSLEESCVGSNFCGCIKRDASGQDDVPCEDCFIIFPLTQLLNCCGLSMPDLSGRHLCKQLCDLRLCRRYNFDLFIFSNVLLYFWYNVTYFFLGVHALDLGFSETQAALLFSVLGGANMVGEIVVGFLADREWVDALMLYLVMLLACGISTAVVPLLASFLSLSSYASVFGFGLASNDALCTILLVEFVGLHHLTNALGMCFFCQGVANIIGPPTIGFIIDSTGSQNLAFFISGVGLILSGLVVVPIIVDRFRRRRARRLRRHQQQEQLRQIQSQPQTFSQEVNESVNV</sequence>
<keyword evidence="4" id="KW-1185">Reference proteome</keyword>
<protein>
    <submittedName>
        <fullName evidence="3">Monocarboxylate transporter 12</fullName>
    </submittedName>
</protein>
<feature type="transmembrane region" description="Helical" evidence="2">
    <location>
        <begin position="937"/>
        <end position="961"/>
    </location>
</feature>
<feature type="transmembrane region" description="Helical" evidence="2">
    <location>
        <begin position="875"/>
        <end position="896"/>
    </location>
</feature>
<dbReference type="Gene3D" id="1.20.1250.20">
    <property type="entry name" value="MFS general substrate transporter like domains"/>
    <property type="match status" value="2"/>
</dbReference>
<evidence type="ECO:0000256" key="2">
    <source>
        <dbReference type="SAM" id="Phobius"/>
    </source>
</evidence>
<evidence type="ECO:0000313" key="3">
    <source>
        <dbReference type="EMBL" id="GAA30074.2"/>
    </source>
</evidence>
<name>H2KQM8_CLOSI</name>
<keyword evidence="2" id="KW-0472">Membrane</keyword>
<gene>
    <name evidence="3" type="ORF">CLF_104303</name>
</gene>
<dbReference type="InterPro" id="IPR050327">
    <property type="entry name" value="Proton-linked_MCT"/>
</dbReference>
<feature type="transmembrane region" description="Helical" evidence="2">
    <location>
        <begin position="255"/>
        <end position="281"/>
    </location>
</feature>
<accession>H2KQM8</accession>
<dbReference type="EMBL" id="DF143028">
    <property type="protein sequence ID" value="GAA30074.2"/>
    <property type="molecule type" value="Genomic_DNA"/>
</dbReference>
<feature type="transmembrane region" description="Helical" evidence="2">
    <location>
        <begin position="301"/>
        <end position="317"/>
    </location>
</feature>
<evidence type="ECO:0000256" key="1">
    <source>
        <dbReference type="SAM" id="MobiDB-lite"/>
    </source>
</evidence>
<dbReference type="SUPFAM" id="SSF103473">
    <property type="entry name" value="MFS general substrate transporter"/>
    <property type="match status" value="1"/>
</dbReference>
<evidence type="ECO:0000313" key="4">
    <source>
        <dbReference type="Proteomes" id="UP000008909"/>
    </source>
</evidence>
<feature type="transmembrane region" description="Helical" evidence="2">
    <location>
        <begin position="908"/>
        <end position="930"/>
    </location>
</feature>
<feature type="transmembrane region" description="Helical" evidence="2">
    <location>
        <begin position="967"/>
        <end position="987"/>
    </location>
</feature>
<proteinExistence type="predicted"/>
<feature type="transmembrane region" description="Helical" evidence="2">
    <location>
        <begin position="999"/>
        <end position="1021"/>
    </location>
</feature>
<dbReference type="Pfam" id="PF07690">
    <property type="entry name" value="MFS_1"/>
    <property type="match status" value="2"/>
</dbReference>
<reference key="2">
    <citation type="submission" date="2011-10" db="EMBL/GenBank/DDBJ databases">
        <title>The genome and transcriptome sequence of Clonorchis sinensis provide insights into the carcinogenic liver fluke.</title>
        <authorList>
            <person name="Wang X."/>
            <person name="Huang Y."/>
            <person name="Chen W."/>
            <person name="Liu H."/>
            <person name="Guo L."/>
            <person name="Chen Y."/>
            <person name="Luo F."/>
            <person name="Zhou W."/>
            <person name="Sun J."/>
            <person name="Mao Q."/>
            <person name="Liang P."/>
            <person name="Zhou C."/>
            <person name="Tian Y."/>
            <person name="Men J."/>
            <person name="Lv X."/>
            <person name="Huang L."/>
            <person name="Zhou J."/>
            <person name="Hu Y."/>
            <person name="Li R."/>
            <person name="Zhang F."/>
            <person name="Lei H."/>
            <person name="Li X."/>
            <person name="Hu X."/>
            <person name="Liang C."/>
            <person name="Xu J."/>
            <person name="Wu Z."/>
            <person name="Yu X."/>
        </authorList>
    </citation>
    <scope>NUCLEOTIDE SEQUENCE</scope>
    <source>
        <strain>Henan</strain>
    </source>
</reference>
<dbReference type="InterPro" id="IPR011701">
    <property type="entry name" value="MFS"/>
</dbReference>
<dbReference type="GO" id="GO:0008028">
    <property type="term" value="F:monocarboxylic acid transmembrane transporter activity"/>
    <property type="evidence" value="ECO:0007669"/>
    <property type="project" value="TreeGrafter"/>
</dbReference>
<feature type="transmembrane region" description="Helical" evidence="2">
    <location>
        <begin position="324"/>
        <end position="347"/>
    </location>
</feature>
<feature type="region of interest" description="Disordered" evidence="1">
    <location>
        <begin position="43"/>
        <end position="63"/>
    </location>
</feature>
<dbReference type="InterPro" id="IPR036259">
    <property type="entry name" value="MFS_trans_sf"/>
</dbReference>